<dbReference type="InterPro" id="IPR018289">
    <property type="entry name" value="MULE_transposase_dom"/>
</dbReference>
<dbReference type="InterPro" id="IPR004330">
    <property type="entry name" value="FAR1_DNA_bnd_dom"/>
</dbReference>
<dbReference type="EMBL" id="JAUUTY010000004">
    <property type="protein sequence ID" value="KAK1653473.1"/>
    <property type="molecule type" value="Genomic_DNA"/>
</dbReference>
<evidence type="ECO:0000256" key="3">
    <source>
        <dbReference type="ARBA" id="ARBA00022771"/>
    </source>
</evidence>
<reference evidence="9" key="1">
    <citation type="submission" date="2023-07" db="EMBL/GenBank/DDBJ databases">
        <title>A chromosome-level genome assembly of Lolium multiflorum.</title>
        <authorList>
            <person name="Chen Y."/>
            <person name="Copetti D."/>
            <person name="Kolliker R."/>
            <person name="Studer B."/>
        </authorList>
    </citation>
    <scope>NUCLEOTIDE SEQUENCE</scope>
    <source>
        <strain evidence="9">02402/16</strain>
        <tissue evidence="9">Leaf</tissue>
    </source>
</reference>
<evidence type="ECO:0000256" key="7">
    <source>
        <dbReference type="SAM" id="MobiDB-lite"/>
    </source>
</evidence>
<evidence type="ECO:0000256" key="4">
    <source>
        <dbReference type="ARBA" id="ARBA00022833"/>
    </source>
</evidence>
<comment type="subcellular location">
    <subcellularLocation>
        <location evidence="6">Nucleus</location>
    </subcellularLocation>
</comment>
<feature type="domain" description="SWIM-type" evidence="8">
    <location>
        <begin position="742"/>
        <end position="778"/>
    </location>
</feature>
<evidence type="ECO:0000256" key="1">
    <source>
        <dbReference type="ARBA" id="ARBA00005889"/>
    </source>
</evidence>
<keyword evidence="2 6" id="KW-0479">Metal-binding</keyword>
<evidence type="ECO:0000256" key="6">
    <source>
        <dbReference type="RuleBase" id="RU367018"/>
    </source>
</evidence>
<feature type="compositionally biased region" description="Low complexity" evidence="7">
    <location>
        <begin position="100"/>
        <end position="112"/>
    </location>
</feature>
<keyword evidence="3 5" id="KW-0863">Zinc-finger</keyword>
<keyword evidence="10" id="KW-1185">Reference proteome</keyword>
<dbReference type="SMART" id="SM00575">
    <property type="entry name" value="ZnF_PMZ"/>
    <property type="match status" value="1"/>
</dbReference>
<sequence>MHFVHNLSISGTEVYMCIFFAGPTPTGRHSFSFLSLARRCSVTAAMDGVGSYTELLASVAGPGFASVAANDLGTAAAVVHSPCVDPVSYGGSHLGQIHRSSSSSGSDSLSSSGEEDYDPVAVSEEEDDAMLVEDPYNPAGSSWFSPCWEEDDVAVPVSEQYYPTPTGSDDFESHDVDQYCAASDTFASQMHNAAAPVEQDIKRKRNAKGKELPTCRPPSEVGAVEAALRASASKETAQIFYPKPGTVFDSLAEAYEFYNLFSWEVGFGVRYGRSNINKGNGYKTKQEIECGNAGSDKRCNNQSQRSECKALLKLLRTEDHGWYVSQIIEDHNHPLSECCGEKMQWRSHRTIDVYTRDMIRYLRENNVSLSKVHSILGSIYGGVKDLPFTKRSLRTICSQIARDQMDDDVKKTLEVFRKMRNEDPQFAFSVDVDGLNRVKTLIWTNSRSKMQYACFGDVVTFDTTFCTNIYRMPFGLFVGVNNHFQSTIFAGVLMRDETEKSFEWVFKEFLSLMGGKHPQTMLTDQCIAMGNTCGTVMSETLHLWCKWHVLRKAPESLGPVYSKKSEFRHQFHKILNEMLTIDEFEGAWEALLVKYSLRDNPFMTRIYECRRKWAKPFFFDKFCAKMLSTQKVESANHMLKTYVPRNSSMNRFVLQYNILLHDRGVEEDRQEHRTKQVHKISKRAWPIQRHAEKIYTRAVYKLFTDEVDKVTHYRVFPIVENSVYEVHHIYAERRESWSRVVFKITVGESHSSFDCECGQYTHFGILCCHAIAVIVNLGLPHIPEAHIMKRWTRNARDVLPPHLVMYQKDTPAIQSRTFRHSLLYTNAMESVKIGDTNLDTFKKLST</sequence>
<gene>
    <name evidence="9" type="ORF">QYE76_071278</name>
</gene>
<dbReference type="GO" id="GO:0006355">
    <property type="term" value="P:regulation of DNA-templated transcription"/>
    <property type="evidence" value="ECO:0007669"/>
    <property type="project" value="UniProtKB-UniRule"/>
</dbReference>
<evidence type="ECO:0000256" key="5">
    <source>
        <dbReference type="PROSITE-ProRule" id="PRU00325"/>
    </source>
</evidence>
<comment type="caution">
    <text evidence="9">The sequence shown here is derived from an EMBL/GenBank/DDBJ whole genome shotgun (WGS) entry which is preliminary data.</text>
</comment>
<dbReference type="PANTHER" id="PTHR31669">
    <property type="entry name" value="PROTEIN FAR1-RELATED SEQUENCE 10-RELATED"/>
    <property type="match status" value="1"/>
</dbReference>
<dbReference type="Pfam" id="PF03101">
    <property type="entry name" value="FAR1"/>
    <property type="match status" value="1"/>
</dbReference>
<accession>A0AAD8SLD4</accession>
<dbReference type="GO" id="GO:0005634">
    <property type="term" value="C:nucleus"/>
    <property type="evidence" value="ECO:0007669"/>
    <property type="project" value="UniProtKB-SubCell"/>
</dbReference>
<name>A0AAD8SLD4_LOLMU</name>
<proteinExistence type="inferred from homology"/>
<dbReference type="PROSITE" id="PS50966">
    <property type="entry name" value="ZF_SWIM"/>
    <property type="match status" value="1"/>
</dbReference>
<dbReference type="GO" id="GO:0008270">
    <property type="term" value="F:zinc ion binding"/>
    <property type="evidence" value="ECO:0007669"/>
    <property type="project" value="UniProtKB-UniRule"/>
</dbReference>
<comment type="similarity">
    <text evidence="1 6">Belongs to the FHY3/FAR1 family.</text>
</comment>
<organism evidence="9 10">
    <name type="scientific">Lolium multiflorum</name>
    <name type="common">Italian ryegrass</name>
    <name type="synonym">Lolium perenne subsp. multiflorum</name>
    <dbReference type="NCBI Taxonomy" id="4521"/>
    <lineage>
        <taxon>Eukaryota</taxon>
        <taxon>Viridiplantae</taxon>
        <taxon>Streptophyta</taxon>
        <taxon>Embryophyta</taxon>
        <taxon>Tracheophyta</taxon>
        <taxon>Spermatophyta</taxon>
        <taxon>Magnoliopsida</taxon>
        <taxon>Liliopsida</taxon>
        <taxon>Poales</taxon>
        <taxon>Poaceae</taxon>
        <taxon>BOP clade</taxon>
        <taxon>Pooideae</taxon>
        <taxon>Poodae</taxon>
        <taxon>Poeae</taxon>
        <taxon>Poeae Chloroplast Group 2 (Poeae type)</taxon>
        <taxon>Loliodinae</taxon>
        <taxon>Loliinae</taxon>
        <taxon>Lolium</taxon>
    </lineage>
</organism>
<keyword evidence="4 6" id="KW-0862">Zinc</keyword>
<dbReference type="AlphaFoldDB" id="A0AAD8SLD4"/>
<evidence type="ECO:0000313" key="10">
    <source>
        <dbReference type="Proteomes" id="UP001231189"/>
    </source>
</evidence>
<evidence type="ECO:0000259" key="8">
    <source>
        <dbReference type="PROSITE" id="PS50966"/>
    </source>
</evidence>
<dbReference type="Pfam" id="PF10551">
    <property type="entry name" value="MULE"/>
    <property type="match status" value="1"/>
</dbReference>
<protein>
    <recommendedName>
        <fullName evidence="6">Protein FAR1-RELATED SEQUENCE</fullName>
    </recommendedName>
</protein>
<dbReference type="PANTHER" id="PTHR31669:SF307">
    <property type="entry name" value="PROTEIN FAR1-RELATED SEQUENCE"/>
    <property type="match status" value="1"/>
</dbReference>
<dbReference type="InterPro" id="IPR006564">
    <property type="entry name" value="Znf_PMZ"/>
</dbReference>
<keyword evidence="6" id="KW-0539">Nucleus</keyword>
<dbReference type="InterPro" id="IPR031052">
    <property type="entry name" value="FHY3/FAR1"/>
</dbReference>
<dbReference type="InterPro" id="IPR007527">
    <property type="entry name" value="Znf_SWIM"/>
</dbReference>
<comment type="function">
    <text evidence="6">Putative transcription activator involved in regulating light control of development.</text>
</comment>
<evidence type="ECO:0000313" key="9">
    <source>
        <dbReference type="EMBL" id="KAK1653473.1"/>
    </source>
</evidence>
<evidence type="ECO:0000256" key="2">
    <source>
        <dbReference type="ARBA" id="ARBA00022723"/>
    </source>
</evidence>
<dbReference type="Proteomes" id="UP001231189">
    <property type="component" value="Unassembled WGS sequence"/>
</dbReference>
<feature type="region of interest" description="Disordered" evidence="7">
    <location>
        <begin position="95"/>
        <end position="120"/>
    </location>
</feature>